<sequence>MAAEKGGPPPLILSLKDQDGTLARSPGSGIQHRGTGLPGGRQTILDDLEVPHLTKAQGQGLEEELQLSGSSPSTGRDSINLRHTKWLADMHECRVEEERRLRLVLRDENAERDLEMWGDMLEYLVAEEQTPAASPKTKQGT</sequence>
<proteinExistence type="predicted"/>
<name>A0AAV7SFK2_PLEWA</name>
<organism evidence="2 3">
    <name type="scientific">Pleurodeles waltl</name>
    <name type="common">Iberian ribbed newt</name>
    <dbReference type="NCBI Taxonomy" id="8319"/>
    <lineage>
        <taxon>Eukaryota</taxon>
        <taxon>Metazoa</taxon>
        <taxon>Chordata</taxon>
        <taxon>Craniata</taxon>
        <taxon>Vertebrata</taxon>
        <taxon>Euteleostomi</taxon>
        <taxon>Amphibia</taxon>
        <taxon>Batrachia</taxon>
        <taxon>Caudata</taxon>
        <taxon>Salamandroidea</taxon>
        <taxon>Salamandridae</taxon>
        <taxon>Pleurodelinae</taxon>
        <taxon>Pleurodeles</taxon>
    </lineage>
</organism>
<dbReference type="EMBL" id="JANPWB010000008">
    <property type="protein sequence ID" value="KAJ1162133.1"/>
    <property type="molecule type" value="Genomic_DNA"/>
</dbReference>
<feature type="region of interest" description="Disordered" evidence="1">
    <location>
        <begin position="56"/>
        <end position="78"/>
    </location>
</feature>
<keyword evidence="3" id="KW-1185">Reference proteome</keyword>
<evidence type="ECO:0000256" key="1">
    <source>
        <dbReference type="SAM" id="MobiDB-lite"/>
    </source>
</evidence>
<dbReference type="Proteomes" id="UP001066276">
    <property type="component" value="Chromosome 4_2"/>
</dbReference>
<feature type="compositionally biased region" description="Polar residues" evidence="1">
    <location>
        <begin position="67"/>
        <end position="77"/>
    </location>
</feature>
<accession>A0AAV7SFK2</accession>
<gene>
    <name evidence="2" type="ORF">NDU88_002610</name>
</gene>
<feature type="region of interest" description="Disordered" evidence="1">
    <location>
        <begin position="1"/>
        <end position="41"/>
    </location>
</feature>
<dbReference type="AlphaFoldDB" id="A0AAV7SFK2"/>
<evidence type="ECO:0000313" key="2">
    <source>
        <dbReference type="EMBL" id="KAJ1162133.1"/>
    </source>
</evidence>
<comment type="caution">
    <text evidence="2">The sequence shown here is derived from an EMBL/GenBank/DDBJ whole genome shotgun (WGS) entry which is preliminary data.</text>
</comment>
<evidence type="ECO:0000313" key="3">
    <source>
        <dbReference type="Proteomes" id="UP001066276"/>
    </source>
</evidence>
<reference evidence="2" key="1">
    <citation type="journal article" date="2022" name="bioRxiv">
        <title>Sequencing and chromosome-scale assembly of the giantPleurodeles waltlgenome.</title>
        <authorList>
            <person name="Brown T."/>
            <person name="Elewa A."/>
            <person name="Iarovenko S."/>
            <person name="Subramanian E."/>
            <person name="Araus A.J."/>
            <person name="Petzold A."/>
            <person name="Susuki M."/>
            <person name="Suzuki K.-i.T."/>
            <person name="Hayashi T."/>
            <person name="Toyoda A."/>
            <person name="Oliveira C."/>
            <person name="Osipova E."/>
            <person name="Leigh N.D."/>
            <person name="Simon A."/>
            <person name="Yun M.H."/>
        </authorList>
    </citation>
    <scope>NUCLEOTIDE SEQUENCE</scope>
    <source>
        <strain evidence="2">20211129_DDA</strain>
        <tissue evidence="2">Liver</tissue>
    </source>
</reference>
<protein>
    <submittedName>
        <fullName evidence="2">Uncharacterized protein</fullName>
    </submittedName>
</protein>